<dbReference type="AlphaFoldDB" id="A0A151MC35"/>
<accession>A0A151MC35</accession>
<feature type="region of interest" description="Disordered" evidence="1">
    <location>
        <begin position="1"/>
        <end position="24"/>
    </location>
</feature>
<evidence type="ECO:0000256" key="1">
    <source>
        <dbReference type="SAM" id="MobiDB-lite"/>
    </source>
</evidence>
<reference evidence="2 3" key="1">
    <citation type="journal article" date="2012" name="Genome Biol.">
        <title>Sequencing three crocodilian genomes to illuminate the evolution of archosaurs and amniotes.</title>
        <authorList>
            <person name="St John J.A."/>
            <person name="Braun E.L."/>
            <person name="Isberg S.R."/>
            <person name="Miles L.G."/>
            <person name="Chong A.Y."/>
            <person name="Gongora J."/>
            <person name="Dalzell P."/>
            <person name="Moran C."/>
            <person name="Bed'hom B."/>
            <person name="Abzhanov A."/>
            <person name="Burgess S.C."/>
            <person name="Cooksey A.M."/>
            <person name="Castoe T.A."/>
            <person name="Crawford N.G."/>
            <person name="Densmore L.D."/>
            <person name="Drew J.C."/>
            <person name="Edwards S.V."/>
            <person name="Faircloth B.C."/>
            <person name="Fujita M.K."/>
            <person name="Greenwold M.J."/>
            <person name="Hoffmann F.G."/>
            <person name="Howard J.M."/>
            <person name="Iguchi T."/>
            <person name="Janes D.E."/>
            <person name="Khan S.Y."/>
            <person name="Kohno S."/>
            <person name="de Koning A.J."/>
            <person name="Lance S.L."/>
            <person name="McCarthy F.M."/>
            <person name="McCormack J.E."/>
            <person name="Merchant M.E."/>
            <person name="Peterson D.G."/>
            <person name="Pollock D.D."/>
            <person name="Pourmand N."/>
            <person name="Raney B.J."/>
            <person name="Roessler K.A."/>
            <person name="Sanford J.R."/>
            <person name="Sawyer R.H."/>
            <person name="Schmidt C.J."/>
            <person name="Triplett E.W."/>
            <person name="Tuberville T.D."/>
            <person name="Venegas-Anaya M."/>
            <person name="Howard J.T."/>
            <person name="Jarvis E.D."/>
            <person name="Guillette L.J.Jr."/>
            <person name="Glenn T.C."/>
            <person name="Green R.E."/>
            <person name="Ray D.A."/>
        </authorList>
    </citation>
    <scope>NUCLEOTIDE SEQUENCE [LARGE SCALE GENOMIC DNA]</scope>
    <source>
        <strain evidence="2">KSC_2009_1</strain>
    </source>
</reference>
<dbReference type="Proteomes" id="UP000050525">
    <property type="component" value="Unassembled WGS sequence"/>
</dbReference>
<protein>
    <submittedName>
        <fullName evidence="2">Uncharacterized protein</fullName>
    </submittedName>
</protein>
<evidence type="ECO:0000313" key="2">
    <source>
        <dbReference type="EMBL" id="KYO22039.1"/>
    </source>
</evidence>
<keyword evidence="3" id="KW-1185">Reference proteome</keyword>
<comment type="caution">
    <text evidence="2">The sequence shown here is derived from an EMBL/GenBank/DDBJ whole genome shotgun (WGS) entry which is preliminary data.</text>
</comment>
<evidence type="ECO:0000313" key="3">
    <source>
        <dbReference type="Proteomes" id="UP000050525"/>
    </source>
</evidence>
<proteinExistence type="predicted"/>
<sequence length="92" mass="10435">MGEEGLVPPPSIAGGWSQVTSEDGHPEKMHGFILLLGCKQSSHGWQWKEETGTVAVEQIKINWEWIKPQIHWGRVFNHSKASTNRRCNQSLE</sequence>
<dbReference type="EMBL" id="AKHW03006283">
    <property type="protein sequence ID" value="KYO22039.1"/>
    <property type="molecule type" value="Genomic_DNA"/>
</dbReference>
<name>A0A151MC35_ALLMI</name>
<organism evidence="2 3">
    <name type="scientific">Alligator mississippiensis</name>
    <name type="common">American alligator</name>
    <dbReference type="NCBI Taxonomy" id="8496"/>
    <lineage>
        <taxon>Eukaryota</taxon>
        <taxon>Metazoa</taxon>
        <taxon>Chordata</taxon>
        <taxon>Craniata</taxon>
        <taxon>Vertebrata</taxon>
        <taxon>Euteleostomi</taxon>
        <taxon>Archelosauria</taxon>
        <taxon>Archosauria</taxon>
        <taxon>Crocodylia</taxon>
        <taxon>Alligatoridae</taxon>
        <taxon>Alligatorinae</taxon>
        <taxon>Alligator</taxon>
    </lineage>
</organism>
<gene>
    <name evidence="2" type="ORF">Y1Q_0000662</name>
</gene>